<dbReference type="AlphaFoldDB" id="W1J5U8"/>
<dbReference type="OrthoDB" id="5906730at2"/>
<dbReference type="EMBL" id="CBXE010000134">
    <property type="protein sequence ID" value="CDL85236.1"/>
    <property type="molecule type" value="Genomic_DNA"/>
</dbReference>
<dbReference type="RefSeq" id="WP_038264007.1">
    <property type="nucleotide sequence ID" value="NZ_CAWLVK010000134.1"/>
</dbReference>
<protein>
    <submittedName>
        <fullName evidence="1">Uncharacterized protein</fullName>
    </submittedName>
</protein>
<proteinExistence type="predicted"/>
<organism evidence="1 2">
    <name type="scientific">Xenorhabdus cabanillasii JM26</name>
    <dbReference type="NCBI Taxonomy" id="1427517"/>
    <lineage>
        <taxon>Bacteria</taxon>
        <taxon>Pseudomonadati</taxon>
        <taxon>Pseudomonadota</taxon>
        <taxon>Gammaproteobacteria</taxon>
        <taxon>Enterobacterales</taxon>
        <taxon>Morganellaceae</taxon>
        <taxon>Xenorhabdus</taxon>
    </lineage>
</organism>
<reference evidence="1 2" key="1">
    <citation type="submission" date="2013-11" db="EMBL/GenBank/DDBJ databases">
        <title>Draft genome sequence and annotation of the entomopathogenic bacterium, Xenorhabdus cabanillasi strain JM26.</title>
        <authorList>
            <person name="Gualtieri M."/>
            <person name="Ogier J.C."/>
            <person name="Pages S."/>
            <person name="Givaudan A."/>
            <person name="Gaudriault S."/>
        </authorList>
    </citation>
    <scope>NUCLEOTIDE SEQUENCE [LARGE SCALE GENOMIC DNA]</scope>
    <source>
        <strain evidence="1 2">JM26</strain>
    </source>
</reference>
<accession>W1J5U8</accession>
<comment type="caution">
    <text evidence="1">The sequence shown here is derived from an EMBL/GenBank/DDBJ whole genome shotgun (WGS) entry which is preliminary data.</text>
</comment>
<gene>
    <name evidence="1" type="ORF">XCR1_2190007</name>
</gene>
<evidence type="ECO:0000313" key="1">
    <source>
        <dbReference type="EMBL" id="CDL85236.1"/>
    </source>
</evidence>
<dbReference type="Proteomes" id="UP000019197">
    <property type="component" value="Unassembled WGS sequence"/>
</dbReference>
<evidence type="ECO:0000313" key="2">
    <source>
        <dbReference type="Proteomes" id="UP000019197"/>
    </source>
</evidence>
<sequence>MMRYNGVSLQEMMNYLSEVDEKFTLEKLGPNEFRCYALGDKHGEYENIGTLFHVVRYAFQPYYKQYKSDVLEKRQEFSWVFQKMRQLKPHRTKKPLFCSVEFYGDRRAIIRVFDDENGKTEIRSADLPDQVIGEWLYENSEDEQGK</sequence>
<name>W1J5U8_9GAMM</name>